<sequence length="329" mass="36131">MLEWDALNCGMQLQAVVKVKKTLHNSSLYTSHKTNVKIVCFGPHISSQVQAQHCVWYGECGESDKVPGKKYNCNYTGPPIPLPAEGHELLTELCPGYDYGNQSLCCDVQQLLTLQGSLQLPLQFLSRCPACFFNLMNLFCELTCSPRQSLFVNGTQFTNDTAANKTNVVEVQYYIGQTFANAMYNACQDVQAPSINVKALSLLCGKDASDCNATNWIEYMFDINNGQSPFPIIPIFSDVPVSGMIPMNNKTYGCTEGLEDGSGPCSCQDCSQACGPQPVPPPLLPPWTILGIDAMVVIMWISYVAFLLIFIGAVIGAWCYRQGPTHIMT</sequence>
<dbReference type="PANTHER" id="PTHR45727:SF2">
    <property type="entry name" value="NPC INTRACELLULAR CHOLESTEROL TRANSPORTER 1"/>
    <property type="match status" value="1"/>
</dbReference>
<accession>A0A060VX74</accession>
<dbReference type="STRING" id="8022.A0A060VX74"/>
<evidence type="ECO:0000313" key="3">
    <source>
        <dbReference type="EMBL" id="CDQ56935.1"/>
    </source>
</evidence>
<dbReference type="GO" id="GO:0042632">
    <property type="term" value="P:cholesterol homeostasis"/>
    <property type="evidence" value="ECO:0007669"/>
    <property type="project" value="TreeGrafter"/>
</dbReference>
<evidence type="ECO:0000313" key="4">
    <source>
        <dbReference type="Proteomes" id="UP000193380"/>
    </source>
</evidence>
<dbReference type="GO" id="GO:0005886">
    <property type="term" value="C:plasma membrane"/>
    <property type="evidence" value="ECO:0007669"/>
    <property type="project" value="TreeGrafter"/>
</dbReference>
<reference evidence="3" key="2">
    <citation type="submission" date="2014-03" db="EMBL/GenBank/DDBJ databases">
        <authorList>
            <person name="Genoscope - CEA"/>
        </authorList>
    </citation>
    <scope>NUCLEOTIDE SEQUENCE</scope>
</reference>
<feature type="domain" description="Niemann-Pick C1 N-terminal" evidence="2">
    <location>
        <begin position="52"/>
        <end position="293"/>
    </location>
</feature>
<dbReference type="GO" id="GO:0015485">
    <property type="term" value="F:cholesterol binding"/>
    <property type="evidence" value="ECO:0007669"/>
    <property type="project" value="TreeGrafter"/>
</dbReference>
<dbReference type="PANTHER" id="PTHR45727">
    <property type="entry name" value="NPC INTRACELLULAR CHOLESTEROL TRANSPORTER 1"/>
    <property type="match status" value="1"/>
</dbReference>
<keyword evidence="1" id="KW-0472">Membrane</keyword>
<keyword evidence="1" id="KW-0812">Transmembrane</keyword>
<evidence type="ECO:0000259" key="2">
    <source>
        <dbReference type="Pfam" id="PF16414"/>
    </source>
</evidence>
<proteinExistence type="predicted"/>
<dbReference type="Proteomes" id="UP000193380">
    <property type="component" value="Unassembled WGS sequence"/>
</dbReference>
<dbReference type="PaxDb" id="8022-A0A060VX74"/>
<name>A0A060VX74_ONCMY</name>
<reference evidence="3" key="1">
    <citation type="journal article" date="2014" name="Nat. Commun.">
        <title>The rainbow trout genome provides novel insights into evolution after whole-genome duplication in vertebrates.</title>
        <authorList>
            <person name="Berthelot C."/>
            <person name="Brunet F."/>
            <person name="Chalopin D."/>
            <person name="Juanchich A."/>
            <person name="Bernard M."/>
            <person name="Noel B."/>
            <person name="Bento P."/>
            <person name="Da Silva C."/>
            <person name="Labadie K."/>
            <person name="Alberti A."/>
            <person name="Aury J.M."/>
            <person name="Louis A."/>
            <person name="Dehais P."/>
            <person name="Bardou P."/>
            <person name="Montfort J."/>
            <person name="Klopp C."/>
            <person name="Cabau C."/>
            <person name="Gaspin C."/>
            <person name="Thorgaard G.H."/>
            <person name="Boussaha M."/>
            <person name="Quillet E."/>
            <person name="Guyomard R."/>
            <person name="Galiana D."/>
            <person name="Bobe J."/>
            <person name="Volff J.N."/>
            <person name="Genet C."/>
            <person name="Wincker P."/>
            <person name="Jaillon O."/>
            <person name="Roest Crollius H."/>
            <person name="Guiguen Y."/>
        </authorList>
    </citation>
    <scope>NUCLEOTIDE SEQUENCE [LARGE SCALE GENOMIC DNA]</scope>
</reference>
<protein>
    <recommendedName>
        <fullName evidence="2">Niemann-Pick C1 N-terminal domain-containing protein</fullName>
    </recommendedName>
</protein>
<dbReference type="EMBL" id="FR904274">
    <property type="protein sequence ID" value="CDQ56935.1"/>
    <property type="molecule type" value="Genomic_DNA"/>
</dbReference>
<organism evidence="3 4">
    <name type="scientific">Oncorhynchus mykiss</name>
    <name type="common">Rainbow trout</name>
    <name type="synonym">Salmo gairdneri</name>
    <dbReference type="NCBI Taxonomy" id="8022"/>
    <lineage>
        <taxon>Eukaryota</taxon>
        <taxon>Metazoa</taxon>
        <taxon>Chordata</taxon>
        <taxon>Craniata</taxon>
        <taxon>Vertebrata</taxon>
        <taxon>Euteleostomi</taxon>
        <taxon>Actinopterygii</taxon>
        <taxon>Neopterygii</taxon>
        <taxon>Teleostei</taxon>
        <taxon>Protacanthopterygii</taxon>
        <taxon>Salmoniformes</taxon>
        <taxon>Salmonidae</taxon>
        <taxon>Salmoninae</taxon>
        <taxon>Oncorhynchus</taxon>
    </lineage>
</organism>
<dbReference type="InterPro" id="IPR032190">
    <property type="entry name" value="NPC1_N"/>
</dbReference>
<dbReference type="Pfam" id="PF16414">
    <property type="entry name" value="NPC1_N"/>
    <property type="match status" value="1"/>
</dbReference>
<dbReference type="GO" id="GO:0030299">
    <property type="term" value="P:intestinal cholesterol absorption"/>
    <property type="evidence" value="ECO:0007669"/>
    <property type="project" value="TreeGrafter"/>
</dbReference>
<keyword evidence="1" id="KW-1133">Transmembrane helix</keyword>
<gene>
    <name evidence="3" type="ORF">GSONMT00067079001</name>
</gene>
<dbReference type="AlphaFoldDB" id="A0A060VX74"/>
<dbReference type="GO" id="GO:0015918">
    <property type="term" value="P:sterol transport"/>
    <property type="evidence" value="ECO:0007669"/>
    <property type="project" value="TreeGrafter"/>
</dbReference>
<feature type="transmembrane region" description="Helical" evidence="1">
    <location>
        <begin position="287"/>
        <end position="320"/>
    </location>
</feature>
<evidence type="ECO:0000256" key="1">
    <source>
        <dbReference type="SAM" id="Phobius"/>
    </source>
</evidence>